<name>A0ABS8N229_9CLOT</name>
<sequence length="61" mass="7011">MKDNVIKVDFSKNVKKKDMSFLSSAKLFLSKLFSSANKTPKETTTKDKDTKKIIYYSKDIS</sequence>
<dbReference type="RefSeq" id="WP_150357455.1">
    <property type="nucleotide sequence ID" value="NZ_JAJJPB010000001.1"/>
</dbReference>
<dbReference type="EMBL" id="JAJJPB010000001">
    <property type="protein sequence ID" value="MCC9293746.1"/>
    <property type="molecule type" value="Genomic_DNA"/>
</dbReference>
<evidence type="ECO:0000313" key="2">
    <source>
        <dbReference type="Proteomes" id="UP001165422"/>
    </source>
</evidence>
<comment type="caution">
    <text evidence="1">The sequence shown here is derived from an EMBL/GenBank/DDBJ whole genome shotgun (WGS) entry which is preliminary data.</text>
</comment>
<gene>
    <name evidence="1" type="ORF">LN736_02525</name>
</gene>
<reference evidence="1" key="1">
    <citation type="submission" date="2021-11" db="EMBL/GenBank/DDBJ databases">
        <authorList>
            <person name="Qingchun L."/>
            <person name="Dong Z."/>
            <person name="Zongwei Q."/>
            <person name="Jia Z."/>
            <person name="Duotao L."/>
        </authorList>
    </citation>
    <scope>NUCLEOTIDE SEQUENCE</scope>
    <source>
        <strain evidence="1">WLY-B-L2</strain>
    </source>
</reference>
<proteinExistence type="predicted"/>
<protein>
    <submittedName>
        <fullName evidence="1">Uncharacterized protein</fullName>
    </submittedName>
</protein>
<accession>A0ABS8N229</accession>
<organism evidence="1 2">
    <name type="scientific">Clostridium aromativorans</name>
    <dbReference type="NCBI Taxonomy" id="2836848"/>
    <lineage>
        <taxon>Bacteria</taxon>
        <taxon>Bacillati</taxon>
        <taxon>Bacillota</taxon>
        <taxon>Clostridia</taxon>
        <taxon>Eubacteriales</taxon>
        <taxon>Clostridiaceae</taxon>
        <taxon>Clostridium</taxon>
    </lineage>
</organism>
<dbReference type="Proteomes" id="UP001165422">
    <property type="component" value="Unassembled WGS sequence"/>
</dbReference>
<keyword evidence="2" id="KW-1185">Reference proteome</keyword>
<evidence type="ECO:0000313" key="1">
    <source>
        <dbReference type="EMBL" id="MCC9293746.1"/>
    </source>
</evidence>